<dbReference type="InterPro" id="IPR036397">
    <property type="entry name" value="RNaseH_sf"/>
</dbReference>
<comment type="caution">
    <text evidence="2">The sequence shown here is derived from an EMBL/GenBank/DDBJ whole genome shotgun (WGS) entry which is preliminary data.</text>
</comment>
<reference evidence="2" key="1">
    <citation type="journal article" date="2018" name="DNA Res.">
        <title>Multiple hybrid de novo genome assembly of finger millet, an orphan allotetraploid crop.</title>
        <authorList>
            <person name="Hatakeyama M."/>
            <person name="Aluri S."/>
            <person name="Balachadran M.T."/>
            <person name="Sivarajan S.R."/>
            <person name="Patrignani A."/>
            <person name="Gruter S."/>
            <person name="Poveda L."/>
            <person name="Shimizu-Inatsugi R."/>
            <person name="Baeten J."/>
            <person name="Francoijs K.J."/>
            <person name="Nataraja K.N."/>
            <person name="Reddy Y.A.N."/>
            <person name="Phadnis S."/>
            <person name="Ravikumar R.L."/>
            <person name="Schlapbach R."/>
            <person name="Sreeman S.M."/>
            <person name="Shimizu K.K."/>
        </authorList>
    </citation>
    <scope>NUCLEOTIDE SEQUENCE</scope>
</reference>
<dbReference type="InterPro" id="IPR044730">
    <property type="entry name" value="RNase_H-like_dom_plant"/>
</dbReference>
<sequence length="128" mass="14133">MIIASSRVLFRCSNSEEAELLAIREGMNVALQWVASPVIIETDYMSMCQLLNDSGDNRSSLTLLAREVAELRGELREVDIIHCKRSQNRVSHILANSPCVESLCKVWLSTPPDFVATAIATDCNPIVA</sequence>
<dbReference type="PANTHER" id="PTHR47723">
    <property type="entry name" value="OS05G0353850 PROTEIN"/>
    <property type="match status" value="1"/>
</dbReference>
<keyword evidence="3" id="KW-1185">Reference proteome</keyword>
<dbReference type="InterPro" id="IPR053151">
    <property type="entry name" value="RNase_H-like"/>
</dbReference>
<organism evidence="2 3">
    <name type="scientific">Eleusine coracana subsp. coracana</name>
    <dbReference type="NCBI Taxonomy" id="191504"/>
    <lineage>
        <taxon>Eukaryota</taxon>
        <taxon>Viridiplantae</taxon>
        <taxon>Streptophyta</taxon>
        <taxon>Embryophyta</taxon>
        <taxon>Tracheophyta</taxon>
        <taxon>Spermatophyta</taxon>
        <taxon>Magnoliopsida</taxon>
        <taxon>Liliopsida</taxon>
        <taxon>Poales</taxon>
        <taxon>Poaceae</taxon>
        <taxon>PACMAD clade</taxon>
        <taxon>Chloridoideae</taxon>
        <taxon>Cynodonteae</taxon>
        <taxon>Eleusininae</taxon>
        <taxon>Eleusine</taxon>
    </lineage>
</organism>
<evidence type="ECO:0000259" key="1">
    <source>
        <dbReference type="Pfam" id="PF13456"/>
    </source>
</evidence>
<dbReference type="Pfam" id="PF13456">
    <property type="entry name" value="RVT_3"/>
    <property type="match status" value="1"/>
</dbReference>
<dbReference type="SUPFAM" id="SSF53098">
    <property type="entry name" value="Ribonuclease H-like"/>
    <property type="match status" value="1"/>
</dbReference>
<evidence type="ECO:0000313" key="2">
    <source>
        <dbReference type="EMBL" id="GJM92504.1"/>
    </source>
</evidence>
<dbReference type="PANTHER" id="PTHR47723:SF24">
    <property type="entry name" value="RNASE H TYPE-1 DOMAIN-CONTAINING PROTEIN"/>
    <property type="match status" value="1"/>
</dbReference>
<dbReference type="AlphaFoldDB" id="A0AAV5C1E4"/>
<reference evidence="2" key="2">
    <citation type="submission" date="2021-12" db="EMBL/GenBank/DDBJ databases">
        <title>Resequencing data analysis of finger millet.</title>
        <authorList>
            <person name="Hatakeyama M."/>
            <person name="Aluri S."/>
            <person name="Balachadran M.T."/>
            <person name="Sivarajan S.R."/>
            <person name="Poveda L."/>
            <person name="Shimizu-Inatsugi R."/>
            <person name="Schlapbach R."/>
            <person name="Sreeman S.M."/>
            <person name="Shimizu K.K."/>
        </authorList>
    </citation>
    <scope>NUCLEOTIDE SEQUENCE</scope>
</reference>
<dbReference type="InterPro" id="IPR002156">
    <property type="entry name" value="RNaseH_domain"/>
</dbReference>
<dbReference type="Proteomes" id="UP001054889">
    <property type="component" value="Unassembled WGS sequence"/>
</dbReference>
<evidence type="ECO:0000313" key="3">
    <source>
        <dbReference type="Proteomes" id="UP001054889"/>
    </source>
</evidence>
<dbReference type="GO" id="GO:0004523">
    <property type="term" value="F:RNA-DNA hybrid ribonuclease activity"/>
    <property type="evidence" value="ECO:0007669"/>
    <property type="project" value="InterPro"/>
</dbReference>
<accession>A0AAV5C1E4</accession>
<feature type="domain" description="RNase H type-1" evidence="1">
    <location>
        <begin position="4"/>
        <end position="97"/>
    </location>
</feature>
<dbReference type="EMBL" id="BQKI01000004">
    <property type="protein sequence ID" value="GJM92504.1"/>
    <property type="molecule type" value="Genomic_DNA"/>
</dbReference>
<name>A0AAV5C1E4_ELECO</name>
<protein>
    <recommendedName>
        <fullName evidence="1">RNase H type-1 domain-containing protein</fullName>
    </recommendedName>
</protein>
<gene>
    <name evidence="2" type="primary">ga08981</name>
    <name evidence="2" type="ORF">PR202_ga08981</name>
</gene>
<proteinExistence type="predicted"/>
<dbReference type="CDD" id="cd06222">
    <property type="entry name" value="RNase_H_like"/>
    <property type="match status" value="1"/>
</dbReference>
<dbReference type="Gene3D" id="3.30.420.10">
    <property type="entry name" value="Ribonuclease H-like superfamily/Ribonuclease H"/>
    <property type="match status" value="1"/>
</dbReference>
<dbReference type="InterPro" id="IPR012337">
    <property type="entry name" value="RNaseH-like_sf"/>
</dbReference>
<dbReference type="GO" id="GO:0003676">
    <property type="term" value="F:nucleic acid binding"/>
    <property type="evidence" value="ECO:0007669"/>
    <property type="project" value="InterPro"/>
</dbReference>